<feature type="transmembrane region" description="Helical" evidence="1">
    <location>
        <begin position="251"/>
        <end position="276"/>
    </location>
</feature>
<sequence length="379" mass="41719">MKTVHWIDYDRWGACTVEFCRNLTWQGNADIAGIGVFVSYIVEVMLASILLAALGLPYIFRLKHYDGRALTATGRLAASNTWAALHTSLGTFWDTAFMFSFAVGVAGIVSTKISLSWYDRLFLAPSLALTSSVLFAAWPLYIPNCRHTTARWVGLLAILCMLGFLCSTAMTDDQTPMYMPAFDLYCMSTYDGSNNVPAQVAEYLRLVAVYGALGMGAALVVAYSLMRVVLFCWGPSAWPLEMLSRVEKKGWLGGWVLAWCVLLTGLMFANLIYFAIMRYLMFQAAGPSLRENRWGFGQVLALATWLPAVLDFVFVVTGHLKALEYRLPVGVDLFVSEKAVANGNGTNSDASDEESGGILVEDRGRIIGRGSPYRTTTSI</sequence>
<protein>
    <submittedName>
        <fullName evidence="2">Uncharacterized protein</fullName>
    </submittedName>
</protein>
<feature type="transmembrane region" description="Helical" evidence="1">
    <location>
        <begin position="81"/>
        <end position="109"/>
    </location>
</feature>
<evidence type="ECO:0000313" key="3">
    <source>
        <dbReference type="Proteomes" id="UP001285441"/>
    </source>
</evidence>
<evidence type="ECO:0000313" key="2">
    <source>
        <dbReference type="EMBL" id="KAK3386703.1"/>
    </source>
</evidence>
<accession>A0AAE0NS50</accession>
<name>A0AAE0NS50_9PEZI</name>
<keyword evidence="1" id="KW-1133">Transmembrane helix</keyword>
<dbReference type="AlphaFoldDB" id="A0AAE0NS50"/>
<proteinExistence type="predicted"/>
<dbReference type="Proteomes" id="UP001285441">
    <property type="component" value="Unassembled WGS sequence"/>
</dbReference>
<reference evidence="2" key="2">
    <citation type="submission" date="2023-06" db="EMBL/GenBank/DDBJ databases">
        <authorList>
            <consortium name="Lawrence Berkeley National Laboratory"/>
            <person name="Haridas S."/>
            <person name="Hensen N."/>
            <person name="Bonometti L."/>
            <person name="Westerberg I."/>
            <person name="Brannstrom I.O."/>
            <person name="Guillou S."/>
            <person name="Cros-Aarteil S."/>
            <person name="Calhoun S."/>
            <person name="Kuo A."/>
            <person name="Mondo S."/>
            <person name="Pangilinan J."/>
            <person name="Riley R."/>
            <person name="LaButti K."/>
            <person name="Andreopoulos B."/>
            <person name="Lipzen A."/>
            <person name="Chen C."/>
            <person name="Yanf M."/>
            <person name="Daum C."/>
            <person name="Ng V."/>
            <person name="Clum A."/>
            <person name="Steindorff A."/>
            <person name="Ohm R."/>
            <person name="Martin F."/>
            <person name="Silar P."/>
            <person name="Natvig D."/>
            <person name="Lalanne C."/>
            <person name="Gautier V."/>
            <person name="Ament-velasquez S.L."/>
            <person name="Kruys A."/>
            <person name="Hutchinson M.I."/>
            <person name="Powell A.J."/>
            <person name="Barry K."/>
            <person name="Miller A.N."/>
            <person name="Grigoriev I.V."/>
            <person name="Debuchy R."/>
            <person name="Gladieux P."/>
            <person name="Thoren M.H."/>
            <person name="Johannesson H."/>
        </authorList>
    </citation>
    <scope>NUCLEOTIDE SEQUENCE</scope>
    <source>
        <strain evidence="2">CBS 232.78</strain>
    </source>
</reference>
<keyword evidence="1" id="KW-0472">Membrane</keyword>
<feature type="transmembrane region" description="Helical" evidence="1">
    <location>
        <begin position="31"/>
        <end position="60"/>
    </location>
</feature>
<feature type="transmembrane region" description="Helical" evidence="1">
    <location>
        <begin position="152"/>
        <end position="170"/>
    </location>
</feature>
<reference evidence="2" key="1">
    <citation type="journal article" date="2023" name="Mol. Phylogenet. Evol.">
        <title>Genome-scale phylogeny and comparative genomics of the fungal order Sordariales.</title>
        <authorList>
            <person name="Hensen N."/>
            <person name="Bonometti L."/>
            <person name="Westerberg I."/>
            <person name="Brannstrom I.O."/>
            <person name="Guillou S."/>
            <person name="Cros-Aarteil S."/>
            <person name="Calhoun S."/>
            <person name="Haridas S."/>
            <person name="Kuo A."/>
            <person name="Mondo S."/>
            <person name="Pangilinan J."/>
            <person name="Riley R."/>
            <person name="LaButti K."/>
            <person name="Andreopoulos B."/>
            <person name="Lipzen A."/>
            <person name="Chen C."/>
            <person name="Yan M."/>
            <person name="Daum C."/>
            <person name="Ng V."/>
            <person name="Clum A."/>
            <person name="Steindorff A."/>
            <person name="Ohm R.A."/>
            <person name="Martin F."/>
            <person name="Silar P."/>
            <person name="Natvig D.O."/>
            <person name="Lalanne C."/>
            <person name="Gautier V."/>
            <person name="Ament-Velasquez S.L."/>
            <person name="Kruys A."/>
            <person name="Hutchinson M.I."/>
            <person name="Powell A.J."/>
            <person name="Barry K."/>
            <person name="Miller A.N."/>
            <person name="Grigoriev I.V."/>
            <person name="Debuchy R."/>
            <person name="Gladieux P."/>
            <person name="Hiltunen Thoren M."/>
            <person name="Johannesson H."/>
        </authorList>
    </citation>
    <scope>NUCLEOTIDE SEQUENCE</scope>
    <source>
        <strain evidence="2">CBS 232.78</strain>
    </source>
</reference>
<evidence type="ECO:0000256" key="1">
    <source>
        <dbReference type="SAM" id="Phobius"/>
    </source>
</evidence>
<organism evidence="2 3">
    <name type="scientific">Podospora didyma</name>
    <dbReference type="NCBI Taxonomy" id="330526"/>
    <lineage>
        <taxon>Eukaryota</taxon>
        <taxon>Fungi</taxon>
        <taxon>Dikarya</taxon>
        <taxon>Ascomycota</taxon>
        <taxon>Pezizomycotina</taxon>
        <taxon>Sordariomycetes</taxon>
        <taxon>Sordariomycetidae</taxon>
        <taxon>Sordariales</taxon>
        <taxon>Podosporaceae</taxon>
        <taxon>Podospora</taxon>
    </lineage>
</organism>
<feature type="transmembrane region" description="Helical" evidence="1">
    <location>
        <begin position="207"/>
        <end position="230"/>
    </location>
</feature>
<feature type="transmembrane region" description="Helical" evidence="1">
    <location>
        <begin position="296"/>
        <end position="316"/>
    </location>
</feature>
<gene>
    <name evidence="2" type="ORF">B0H63DRAFT_540712</name>
</gene>
<comment type="caution">
    <text evidence="2">The sequence shown here is derived from an EMBL/GenBank/DDBJ whole genome shotgun (WGS) entry which is preliminary data.</text>
</comment>
<keyword evidence="1" id="KW-0812">Transmembrane</keyword>
<dbReference type="EMBL" id="JAULSW010000003">
    <property type="protein sequence ID" value="KAK3386703.1"/>
    <property type="molecule type" value="Genomic_DNA"/>
</dbReference>
<feature type="transmembrane region" description="Helical" evidence="1">
    <location>
        <begin position="121"/>
        <end position="140"/>
    </location>
</feature>
<keyword evidence="3" id="KW-1185">Reference proteome</keyword>